<dbReference type="Gene3D" id="1.10.287.1490">
    <property type="match status" value="1"/>
</dbReference>
<organism evidence="3 4">
    <name type="scientific">Cerrena zonata</name>
    <dbReference type="NCBI Taxonomy" id="2478898"/>
    <lineage>
        <taxon>Eukaryota</taxon>
        <taxon>Fungi</taxon>
        <taxon>Dikarya</taxon>
        <taxon>Basidiomycota</taxon>
        <taxon>Agaricomycotina</taxon>
        <taxon>Agaricomycetes</taxon>
        <taxon>Polyporales</taxon>
        <taxon>Cerrenaceae</taxon>
        <taxon>Cerrena</taxon>
    </lineage>
</organism>
<protein>
    <submittedName>
        <fullName evidence="3">Uncharacterized protein</fullName>
    </submittedName>
</protein>
<accession>A0AAW0G409</accession>
<keyword evidence="4" id="KW-1185">Reference proteome</keyword>
<gene>
    <name evidence="3" type="ORF">QCA50_010472</name>
</gene>
<feature type="region of interest" description="Disordered" evidence="2">
    <location>
        <begin position="27"/>
        <end position="134"/>
    </location>
</feature>
<keyword evidence="1" id="KW-0175">Coiled coil</keyword>
<feature type="coiled-coil region" evidence="1">
    <location>
        <begin position="228"/>
        <end position="338"/>
    </location>
</feature>
<name>A0AAW0G409_9APHY</name>
<sequence length="431" mass="49133">MLELVQIIQALRGSSPMKLGNAWPMAYASDDEDEDDHMEGYGSRRGPSAQKVRSRNSTPRPIPALTDLLQQASANPSQEYPSPPPTSERPRATDSPTTPRPLETPQIWRMRSADIPDSSSPVIGSSPGPSRFYDSAGPSNAILFNTPDGESFPRTQVASQNSLFKSLSQGTASSYGGVSELFQDVDKEHLTALEARDAEVCQLRAELTTTRARRDNYQEQLNEGRIALQRCQQSIHSTEQRLQDLNSDRTRNADSLKILRRELERVRLTRERQQRQRALQTEETRLRHEFQRVSSDLVKIRTEAQKYATEVEQLEGLLARSEEEVAEATEKLQSIYEDTNKSLNKEKTSRDMAQWRLEVERRQAEALHNKDRTLAVTQAALRASQKKQEELEEQVRKRDKWINVLEGWIFSAFGFMNGIRDQLYTHPDRPS</sequence>
<evidence type="ECO:0000256" key="1">
    <source>
        <dbReference type="SAM" id="Coils"/>
    </source>
</evidence>
<feature type="compositionally biased region" description="Low complexity" evidence="2">
    <location>
        <begin position="115"/>
        <end position="130"/>
    </location>
</feature>
<dbReference type="AlphaFoldDB" id="A0AAW0G409"/>
<evidence type="ECO:0000256" key="2">
    <source>
        <dbReference type="SAM" id="MobiDB-lite"/>
    </source>
</evidence>
<evidence type="ECO:0000313" key="3">
    <source>
        <dbReference type="EMBL" id="KAK7686252.1"/>
    </source>
</evidence>
<feature type="compositionally biased region" description="Polar residues" evidence="2">
    <location>
        <begin position="68"/>
        <end position="80"/>
    </location>
</feature>
<evidence type="ECO:0000313" key="4">
    <source>
        <dbReference type="Proteomes" id="UP001385951"/>
    </source>
</evidence>
<proteinExistence type="predicted"/>
<dbReference type="EMBL" id="JASBNA010000017">
    <property type="protein sequence ID" value="KAK7686252.1"/>
    <property type="molecule type" value="Genomic_DNA"/>
</dbReference>
<comment type="caution">
    <text evidence="3">The sequence shown here is derived from an EMBL/GenBank/DDBJ whole genome shotgun (WGS) entry which is preliminary data.</text>
</comment>
<reference evidence="3 4" key="1">
    <citation type="submission" date="2022-09" db="EMBL/GenBank/DDBJ databases">
        <authorList>
            <person name="Palmer J.M."/>
        </authorList>
    </citation>
    <scope>NUCLEOTIDE SEQUENCE [LARGE SCALE GENOMIC DNA]</scope>
    <source>
        <strain evidence="3 4">DSM 7382</strain>
    </source>
</reference>
<dbReference type="Proteomes" id="UP001385951">
    <property type="component" value="Unassembled WGS sequence"/>
</dbReference>